<evidence type="ECO:0000313" key="9">
    <source>
        <dbReference type="Proteomes" id="UP000195772"/>
    </source>
</evidence>
<dbReference type="Gene3D" id="3.40.1170.60">
    <property type="match status" value="1"/>
</dbReference>
<dbReference type="Gene3D" id="3.30.1490.100">
    <property type="entry name" value="DNA polymerase, Y-family, little finger domain"/>
    <property type="match status" value="1"/>
</dbReference>
<dbReference type="eggNOG" id="COG0389">
    <property type="taxonomic scope" value="Bacteria"/>
</dbReference>
<dbReference type="Gene3D" id="1.10.150.20">
    <property type="entry name" value="5' to 3' exonuclease, C-terminal subdomain"/>
    <property type="match status" value="1"/>
</dbReference>
<comment type="caution">
    <text evidence="8">The sequence shown here is derived from an EMBL/GenBank/DDBJ whole genome shotgun (WGS) entry which is preliminary data.</text>
</comment>
<evidence type="ECO:0000256" key="1">
    <source>
        <dbReference type="ARBA" id="ARBA00010945"/>
    </source>
</evidence>
<gene>
    <name evidence="8" type="ORF">B5G41_14000</name>
    <name evidence="7" type="ORF">F2Y10_06780</name>
</gene>
<evidence type="ECO:0000313" key="8">
    <source>
        <dbReference type="EMBL" id="OUN01954.1"/>
    </source>
</evidence>
<evidence type="ECO:0000256" key="3">
    <source>
        <dbReference type="ARBA" id="ARBA00023199"/>
    </source>
</evidence>
<dbReference type="Proteomes" id="UP000322940">
    <property type="component" value="Unassembled WGS sequence"/>
</dbReference>
<dbReference type="InterPro" id="IPR017961">
    <property type="entry name" value="DNA_pol_Y-fam_little_finger"/>
</dbReference>
<evidence type="ECO:0000259" key="6">
    <source>
        <dbReference type="PROSITE" id="PS50173"/>
    </source>
</evidence>
<dbReference type="Pfam" id="PF13438">
    <property type="entry name" value="DUF4113"/>
    <property type="match status" value="1"/>
</dbReference>
<dbReference type="Proteomes" id="UP000195772">
    <property type="component" value="Unassembled WGS sequence"/>
</dbReference>
<name>A0A1Y3QQP7_9BACT</name>
<evidence type="ECO:0000256" key="2">
    <source>
        <dbReference type="ARBA" id="ARBA00022763"/>
    </source>
</evidence>
<dbReference type="InterPro" id="IPR050116">
    <property type="entry name" value="DNA_polymerase-Y"/>
</dbReference>
<dbReference type="InterPro" id="IPR025188">
    <property type="entry name" value="DUF4113"/>
</dbReference>
<organism evidence="8 9">
    <name type="scientific">Alistipes onderdonkii</name>
    <dbReference type="NCBI Taxonomy" id="328813"/>
    <lineage>
        <taxon>Bacteria</taxon>
        <taxon>Pseudomonadati</taxon>
        <taxon>Bacteroidota</taxon>
        <taxon>Bacteroidia</taxon>
        <taxon>Bacteroidales</taxon>
        <taxon>Rikenellaceae</taxon>
        <taxon>Alistipes</taxon>
    </lineage>
</organism>
<dbReference type="GO" id="GO:0005829">
    <property type="term" value="C:cytosol"/>
    <property type="evidence" value="ECO:0007669"/>
    <property type="project" value="TreeGrafter"/>
</dbReference>
<dbReference type="GO" id="GO:0042276">
    <property type="term" value="P:error-prone translesion synthesis"/>
    <property type="evidence" value="ECO:0007669"/>
    <property type="project" value="TreeGrafter"/>
</dbReference>
<proteinExistence type="inferred from homology"/>
<keyword evidence="2" id="KW-0227">DNA damage</keyword>
<dbReference type="SUPFAM" id="SSF56672">
    <property type="entry name" value="DNA/RNA polymerases"/>
    <property type="match status" value="1"/>
</dbReference>
<dbReference type="InterPro" id="IPR036775">
    <property type="entry name" value="DNA_pol_Y-fam_lit_finger_sf"/>
</dbReference>
<dbReference type="OrthoDB" id="9808813at2"/>
<evidence type="ECO:0000313" key="7">
    <source>
        <dbReference type="EMBL" id="KAA2379369.1"/>
    </source>
</evidence>
<dbReference type="Pfam" id="PF00817">
    <property type="entry name" value="IMS"/>
    <property type="match status" value="1"/>
</dbReference>
<dbReference type="PROSITE" id="PS50173">
    <property type="entry name" value="UMUC"/>
    <property type="match status" value="1"/>
</dbReference>
<evidence type="ECO:0000313" key="10">
    <source>
        <dbReference type="Proteomes" id="UP000322940"/>
    </source>
</evidence>
<dbReference type="InterPro" id="IPR001126">
    <property type="entry name" value="UmuC"/>
</dbReference>
<dbReference type="EMBL" id="VVXH01000005">
    <property type="protein sequence ID" value="KAA2379369.1"/>
    <property type="molecule type" value="Genomic_DNA"/>
</dbReference>
<dbReference type="GO" id="GO:0003684">
    <property type="term" value="F:damaged DNA binding"/>
    <property type="evidence" value="ECO:0007669"/>
    <property type="project" value="InterPro"/>
</dbReference>
<dbReference type="InterPro" id="IPR043502">
    <property type="entry name" value="DNA/RNA_pol_sf"/>
</dbReference>
<accession>A0A1Y3QQP7</accession>
<dbReference type="PANTHER" id="PTHR11076:SF34">
    <property type="entry name" value="PROTEIN UMUC"/>
    <property type="match status" value="1"/>
</dbReference>
<dbReference type="GO" id="GO:0003887">
    <property type="term" value="F:DNA-directed DNA polymerase activity"/>
    <property type="evidence" value="ECO:0007669"/>
    <property type="project" value="TreeGrafter"/>
</dbReference>
<dbReference type="GO" id="GO:0009432">
    <property type="term" value="P:SOS response"/>
    <property type="evidence" value="ECO:0007669"/>
    <property type="project" value="UniProtKB-KW"/>
</dbReference>
<evidence type="ECO:0000256" key="4">
    <source>
        <dbReference type="ARBA" id="ARBA00023204"/>
    </source>
</evidence>
<dbReference type="Pfam" id="PF11799">
    <property type="entry name" value="IMS_C"/>
    <property type="match status" value="1"/>
</dbReference>
<keyword evidence="4" id="KW-0234">DNA repair</keyword>
<dbReference type="GO" id="GO:0006281">
    <property type="term" value="P:DNA repair"/>
    <property type="evidence" value="ECO:0007669"/>
    <property type="project" value="UniProtKB-KW"/>
</dbReference>
<dbReference type="RefSeq" id="WP_087403489.1">
    <property type="nucleotide sequence ID" value="NZ_AP025562.1"/>
</dbReference>
<reference evidence="9" key="1">
    <citation type="submission" date="2017-04" db="EMBL/GenBank/DDBJ databases">
        <title>Function of individual gut microbiota members based on whole genome sequencing of pure cultures obtained from chicken caecum.</title>
        <authorList>
            <person name="Medvecky M."/>
            <person name="Cejkova D."/>
            <person name="Polansky O."/>
            <person name="Karasova D."/>
            <person name="Kubasova T."/>
            <person name="Cizek A."/>
            <person name="Rychlik I."/>
        </authorList>
    </citation>
    <scope>NUCLEOTIDE SEQUENCE [LARGE SCALE GENOMIC DNA]</scope>
    <source>
        <strain evidence="9">An90</strain>
    </source>
</reference>
<feature type="domain" description="UmuC" evidence="6">
    <location>
        <begin position="2"/>
        <end position="186"/>
    </location>
</feature>
<sequence>MYGLCDCNNFFASCERVFRPELEGRPVVVLSNNDGCVIARSNEAKALGIRMGHPYFQIRDLEKRHNVAVFSSNFNLYGDMSRRVIWTLRRMVPAAEVYSIDEAFLDLRGIETGRLEELGRHISRTVRRNTGIPVSIGIAPTKTLAKIASKLCKEYPKLQGACLMYRPQDIEKVLRKFPIEDVWGIGRKHRRMLQAANVRTAWDFVQRPEAWIRGRMGVTGLRTWKELQGEACIDFESAPPAKQQITVSRSFAHELTQYEEIHTSVAAFASMAAEKLRRQQSLCGEVTVYILTNRHREELPQYFESQTVRPVVPTDDTLELVPLAAKALQRIFRKGYGYKKAGITLSDISSRTGLQTDLFDPVDRARHARLMDAMDATNRTYGRNRVVVAAQGFAPLKMNRQHLSQEYTTDWKQIITVKAD</sequence>
<protein>
    <submittedName>
        <fullName evidence="8">SOS mutagenesis and repair protein UmuC</fullName>
    </submittedName>
    <submittedName>
        <fullName evidence="7">Y-family DNA polymerase</fullName>
    </submittedName>
</protein>
<keyword evidence="3" id="KW-0741">SOS mutagenesis</keyword>
<dbReference type="CDD" id="cd01700">
    <property type="entry name" value="PolY_Pol_V_umuC"/>
    <property type="match status" value="1"/>
</dbReference>
<reference evidence="8" key="2">
    <citation type="journal article" date="2018" name="BMC Genomics">
        <title>Whole genome sequencing and function prediction of 133 gut anaerobes isolated from chicken caecum in pure cultures.</title>
        <authorList>
            <person name="Medvecky M."/>
            <person name="Cejkova D."/>
            <person name="Polansky O."/>
            <person name="Karasova D."/>
            <person name="Kubasova T."/>
            <person name="Cizek A."/>
            <person name="Rychlik I."/>
        </authorList>
    </citation>
    <scope>NUCLEOTIDE SEQUENCE</scope>
    <source>
        <strain evidence="8">An90</strain>
    </source>
</reference>
<dbReference type="EMBL" id="NFHB01000011">
    <property type="protein sequence ID" value="OUN01954.1"/>
    <property type="molecule type" value="Genomic_DNA"/>
</dbReference>
<dbReference type="Gene3D" id="3.30.70.270">
    <property type="match status" value="1"/>
</dbReference>
<dbReference type="NCBIfam" id="NF002955">
    <property type="entry name" value="PRK03609.1"/>
    <property type="match status" value="1"/>
</dbReference>
<reference evidence="7 10" key="3">
    <citation type="journal article" date="2019" name="Nat. Med.">
        <title>A library of human gut bacterial isolates paired with longitudinal multiomics data enables mechanistic microbiome research.</title>
        <authorList>
            <person name="Poyet M."/>
            <person name="Groussin M."/>
            <person name="Gibbons S.M."/>
            <person name="Avila-Pacheco J."/>
            <person name="Jiang X."/>
            <person name="Kearney S.M."/>
            <person name="Perrotta A.R."/>
            <person name="Berdy B."/>
            <person name="Zhao S."/>
            <person name="Lieberman T.D."/>
            <person name="Swanson P.K."/>
            <person name="Smith M."/>
            <person name="Roesemann S."/>
            <person name="Alexander J.E."/>
            <person name="Rich S.A."/>
            <person name="Livny J."/>
            <person name="Vlamakis H."/>
            <person name="Clish C."/>
            <person name="Bullock K."/>
            <person name="Deik A."/>
            <person name="Scott J."/>
            <person name="Pierce K.A."/>
            <person name="Xavier R.J."/>
            <person name="Alm E.J."/>
        </authorList>
    </citation>
    <scope>NUCLEOTIDE SEQUENCE [LARGE SCALE GENOMIC DNA]</scope>
    <source>
        <strain evidence="7 10">BIOML-A266</strain>
    </source>
</reference>
<evidence type="ECO:0000256" key="5">
    <source>
        <dbReference type="ARBA" id="ARBA00023236"/>
    </source>
</evidence>
<dbReference type="AlphaFoldDB" id="A0A1Y3QQP7"/>
<comment type="similarity">
    <text evidence="1">Belongs to the DNA polymerase type-Y family.</text>
</comment>
<keyword evidence="5" id="KW-0742">SOS response</keyword>
<dbReference type="PANTHER" id="PTHR11076">
    <property type="entry name" value="DNA REPAIR POLYMERASE UMUC / TRANSFERASE FAMILY MEMBER"/>
    <property type="match status" value="1"/>
</dbReference>
<dbReference type="InterPro" id="IPR043128">
    <property type="entry name" value="Rev_trsase/Diguanyl_cyclase"/>
</dbReference>